<reference evidence="1 2" key="1">
    <citation type="submission" date="2018-08" db="EMBL/GenBank/DDBJ databases">
        <authorList>
            <person name="Laetsch R D."/>
            <person name="Stevens L."/>
            <person name="Kumar S."/>
            <person name="Blaxter L. M."/>
        </authorList>
    </citation>
    <scope>NUCLEOTIDE SEQUENCE [LARGE SCALE GENOMIC DNA]</scope>
</reference>
<dbReference type="AlphaFoldDB" id="A0A3P6TT78"/>
<sequence>MNANIYSINSKCSQLVSLITQFTINWERIRHSRITWLWVPLGVGAGLRSWFSIEMETGTSSYCSMESQDKSQTLQCRVEKSLVIYVDVMVSINADQCSDLHRFRPKQSEATGPFLLLDVTMAWEGDADFVGVMSHINVWDRMDWENSL</sequence>
<keyword evidence="2" id="KW-1185">Reference proteome</keyword>
<proteinExistence type="predicted"/>
<evidence type="ECO:0000313" key="1">
    <source>
        <dbReference type="EMBL" id="VDK88857.1"/>
    </source>
</evidence>
<name>A0A3P6TT78_LITSI</name>
<accession>A0A3P6TT78</accession>
<organism evidence="1 2">
    <name type="scientific">Litomosoides sigmodontis</name>
    <name type="common">Filarial nematode worm</name>
    <dbReference type="NCBI Taxonomy" id="42156"/>
    <lineage>
        <taxon>Eukaryota</taxon>
        <taxon>Metazoa</taxon>
        <taxon>Ecdysozoa</taxon>
        <taxon>Nematoda</taxon>
        <taxon>Chromadorea</taxon>
        <taxon>Rhabditida</taxon>
        <taxon>Spirurina</taxon>
        <taxon>Spiruromorpha</taxon>
        <taxon>Filarioidea</taxon>
        <taxon>Onchocercidae</taxon>
        <taxon>Litomosoides</taxon>
    </lineage>
</organism>
<gene>
    <name evidence="1" type="ORF">NLS_LOCUS8871</name>
</gene>
<dbReference type="EMBL" id="UYRX01001241">
    <property type="protein sequence ID" value="VDK88857.1"/>
    <property type="molecule type" value="Genomic_DNA"/>
</dbReference>
<protein>
    <submittedName>
        <fullName evidence="1">Uncharacterized protein</fullName>
    </submittedName>
</protein>
<dbReference type="Proteomes" id="UP000277928">
    <property type="component" value="Unassembled WGS sequence"/>
</dbReference>
<evidence type="ECO:0000313" key="2">
    <source>
        <dbReference type="Proteomes" id="UP000277928"/>
    </source>
</evidence>